<gene>
    <name evidence="1" type="ORF">D0437_03195</name>
</gene>
<proteinExistence type="predicted"/>
<evidence type="ECO:0000313" key="2">
    <source>
        <dbReference type="Proteomes" id="UP000321735"/>
    </source>
</evidence>
<accession>A0A9X7LS10</accession>
<dbReference type="Proteomes" id="UP000321735">
    <property type="component" value="Chromosome"/>
</dbReference>
<dbReference type="Pfam" id="PF05595">
    <property type="entry name" value="DUF771"/>
    <property type="match status" value="1"/>
</dbReference>
<name>A0A9X7LS10_BACCE</name>
<protein>
    <submittedName>
        <fullName evidence="1">DUF771 domain-containing protein</fullName>
    </submittedName>
</protein>
<dbReference type="EMBL" id="CP031778">
    <property type="protein sequence ID" value="QDZ72166.1"/>
    <property type="molecule type" value="Genomic_DNA"/>
</dbReference>
<dbReference type="InterPro" id="IPR008489">
    <property type="entry name" value="DUF771"/>
</dbReference>
<sequence>MTATVQVIIDDSYVQKEVSRQVNERLVDMGVGTWWDMKRLQYETSRSYDWLMEYVVCDPRVQIFARQKNSRWLFKAKEMKEFLNKYFGNYSA</sequence>
<evidence type="ECO:0000313" key="1">
    <source>
        <dbReference type="EMBL" id="QDZ72166.1"/>
    </source>
</evidence>
<dbReference type="RefSeq" id="WP_208743291.1">
    <property type="nucleotide sequence ID" value="NZ_CP031778.1"/>
</dbReference>
<organism evidence="1 2">
    <name type="scientific">Bacillus cereus</name>
    <dbReference type="NCBI Taxonomy" id="1396"/>
    <lineage>
        <taxon>Bacteria</taxon>
        <taxon>Bacillati</taxon>
        <taxon>Bacillota</taxon>
        <taxon>Bacilli</taxon>
        <taxon>Bacillales</taxon>
        <taxon>Bacillaceae</taxon>
        <taxon>Bacillus</taxon>
        <taxon>Bacillus cereus group</taxon>
    </lineage>
</organism>
<reference evidence="1 2" key="1">
    <citation type="journal article" date="2019" name="Ecotoxicol. Environ. Saf.">
        <title>Microbial characterization of heavy metal resistant bacterial strains isolated from an electroplating wastewater treatment plant.</title>
        <authorList>
            <person name="Cai X."/>
            <person name="Zheng X."/>
            <person name="Zhang D."/>
            <person name="Iqbal W."/>
            <person name="Liu C."/>
            <person name="Yang B."/>
            <person name="Zhao X."/>
            <person name="Lu X."/>
            <person name="Mao Y."/>
        </authorList>
    </citation>
    <scope>NUCLEOTIDE SEQUENCE [LARGE SCALE GENOMIC DNA]</scope>
    <source>
        <strain evidence="1 2">Co1-1</strain>
    </source>
</reference>
<dbReference type="AlphaFoldDB" id="A0A9X7LS10"/>